<dbReference type="AlphaFoldDB" id="A0A8R1DL02"/>
<dbReference type="SMART" id="SM00389">
    <property type="entry name" value="HOX"/>
    <property type="match status" value="1"/>
</dbReference>
<dbReference type="EnsemblMetazoa" id="CJA04962.1">
    <property type="protein sequence ID" value="CJA04962.1"/>
    <property type="gene ID" value="WBGene00124166"/>
</dbReference>
<keyword evidence="4 5" id="KW-0539">Nucleus</keyword>
<evidence type="ECO:0000256" key="1">
    <source>
        <dbReference type="ARBA" id="ARBA00004123"/>
    </source>
</evidence>
<keyword evidence="3 5" id="KW-0371">Homeobox</keyword>
<feature type="compositionally biased region" description="Low complexity" evidence="7">
    <location>
        <begin position="172"/>
        <end position="188"/>
    </location>
</feature>
<evidence type="ECO:0000256" key="6">
    <source>
        <dbReference type="RuleBase" id="RU000682"/>
    </source>
</evidence>
<reference evidence="10" key="1">
    <citation type="submission" date="2010-08" db="EMBL/GenBank/DDBJ databases">
        <authorList>
            <consortium name="Caenorhabditis japonica Sequencing Consortium"/>
            <person name="Wilson R.K."/>
        </authorList>
    </citation>
    <scope>NUCLEOTIDE SEQUENCE [LARGE SCALE GENOMIC DNA]</scope>
    <source>
        <strain evidence="10">DF5081</strain>
    </source>
</reference>
<evidence type="ECO:0000313" key="10">
    <source>
        <dbReference type="Proteomes" id="UP000005237"/>
    </source>
</evidence>
<dbReference type="PANTHER" id="PTHR24333">
    <property type="entry name" value="HOMEO BOX HB9 LIKE A-RELATED"/>
    <property type="match status" value="1"/>
</dbReference>
<dbReference type="PROSITE" id="PS50071">
    <property type="entry name" value="HOMEOBOX_2"/>
    <property type="match status" value="1"/>
</dbReference>
<dbReference type="InterPro" id="IPR001356">
    <property type="entry name" value="HD"/>
</dbReference>
<accession>A0A8R1DL02</accession>
<dbReference type="GO" id="GO:0005634">
    <property type="term" value="C:nucleus"/>
    <property type="evidence" value="ECO:0007669"/>
    <property type="project" value="UniProtKB-SubCell"/>
</dbReference>
<dbReference type="InterPro" id="IPR009057">
    <property type="entry name" value="Homeodomain-like_sf"/>
</dbReference>
<evidence type="ECO:0000256" key="2">
    <source>
        <dbReference type="ARBA" id="ARBA00023125"/>
    </source>
</evidence>
<feature type="DNA-binding region" description="Homeobox" evidence="5">
    <location>
        <begin position="96"/>
        <end position="155"/>
    </location>
</feature>
<dbReference type="PROSITE" id="PS00027">
    <property type="entry name" value="HOMEOBOX_1"/>
    <property type="match status" value="1"/>
</dbReference>
<proteinExistence type="predicted"/>
<dbReference type="Gene3D" id="1.10.10.60">
    <property type="entry name" value="Homeodomain-like"/>
    <property type="match status" value="1"/>
</dbReference>
<dbReference type="Proteomes" id="UP000005237">
    <property type="component" value="Unassembled WGS sequence"/>
</dbReference>
<evidence type="ECO:0000313" key="9">
    <source>
        <dbReference type="EnsemblMetazoa" id="CJA04962.1"/>
    </source>
</evidence>
<dbReference type="GO" id="GO:0000981">
    <property type="term" value="F:DNA-binding transcription factor activity, RNA polymerase II-specific"/>
    <property type="evidence" value="ECO:0007669"/>
    <property type="project" value="InterPro"/>
</dbReference>
<reference evidence="9" key="2">
    <citation type="submission" date="2022-06" db="UniProtKB">
        <authorList>
            <consortium name="EnsemblMetazoa"/>
        </authorList>
    </citation>
    <scope>IDENTIFICATION</scope>
    <source>
        <strain evidence="9">DF5081</strain>
    </source>
</reference>
<dbReference type="InterPro" id="IPR050848">
    <property type="entry name" value="Homeobox_TF"/>
</dbReference>
<protein>
    <submittedName>
        <fullName evidence="9">Homeobox domain-containing protein</fullName>
    </submittedName>
</protein>
<keyword evidence="10" id="KW-1185">Reference proteome</keyword>
<dbReference type="SUPFAM" id="SSF46689">
    <property type="entry name" value="Homeodomain-like"/>
    <property type="match status" value="1"/>
</dbReference>
<evidence type="ECO:0000256" key="5">
    <source>
        <dbReference type="PROSITE-ProRule" id="PRU00108"/>
    </source>
</evidence>
<feature type="compositionally biased region" description="Polar residues" evidence="7">
    <location>
        <begin position="76"/>
        <end position="90"/>
    </location>
</feature>
<dbReference type="Pfam" id="PF00046">
    <property type="entry name" value="Homeodomain"/>
    <property type="match status" value="1"/>
</dbReference>
<name>A0A8R1DL02_CAEJA</name>
<feature type="region of interest" description="Disordered" evidence="7">
    <location>
        <begin position="146"/>
        <end position="192"/>
    </location>
</feature>
<sequence>MVHGSAFHPYTRPTKIAPTPTPTLSETSVEETLRLVLSTETLISLAQLQSSTVLARPESPKPEHSPPAPAPILTPTRASSCSEPLQSPASLPNEKSRRKRTTFSPEQATRLEAEYLADSYMAREKRILLAQSLSLSENQVKTWFQNRRAKDKRDRKTDNSSINTHSRKSSPSRKSSSDSSPTPSSSGSFILPFSTPIQTATTPTTVEALFMCPPTTPPARSIQKVEQFPVQPANNFIPNMDSFNSYLQSLASGALAPPSLFNPNLLTSFQTPLQSASM</sequence>
<feature type="region of interest" description="Disordered" evidence="7">
    <location>
        <begin position="1"/>
        <end position="29"/>
    </location>
</feature>
<feature type="domain" description="Homeobox" evidence="8">
    <location>
        <begin position="94"/>
        <end position="154"/>
    </location>
</feature>
<evidence type="ECO:0000256" key="4">
    <source>
        <dbReference type="ARBA" id="ARBA00023242"/>
    </source>
</evidence>
<organism evidence="9 10">
    <name type="scientific">Caenorhabditis japonica</name>
    <dbReference type="NCBI Taxonomy" id="281687"/>
    <lineage>
        <taxon>Eukaryota</taxon>
        <taxon>Metazoa</taxon>
        <taxon>Ecdysozoa</taxon>
        <taxon>Nematoda</taxon>
        <taxon>Chromadorea</taxon>
        <taxon>Rhabditida</taxon>
        <taxon>Rhabditina</taxon>
        <taxon>Rhabditomorpha</taxon>
        <taxon>Rhabditoidea</taxon>
        <taxon>Rhabditidae</taxon>
        <taxon>Peloderinae</taxon>
        <taxon>Caenorhabditis</taxon>
    </lineage>
</organism>
<keyword evidence="2 5" id="KW-0238">DNA-binding</keyword>
<comment type="subcellular location">
    <subcellularLocation>
        <location evidence="1 5 6">Nucleus</location>
    </subcellularLocation>
</comment>
<evidence type="ECO:0000259" key="8">
    <source>
        <dbReference type="PROSITE" id="PS50071"/>
    </source>
</evidence>
<dbReference type="PANTHER" id="PTHR24333:SF8">
    <property type="entry name" value="HOMEOBOX PROTEIN CEH-62"/>
    <property type="match status" value="1"/>
</dbReference>
<dbReference type="CDD" id="cd00086">
    <property type="entry name" value="homeodomain"/>
    <property type="match status" value="1"/>
</dbReference>
<feature type="region of interest" description="Disordered" evidence="7">
    <location>
        <begin position="53"/>
        <end position="106"/>
    </location>
</feature>
<dbReference type="GO" id="GO:0003677">
    <property type="term" value="F:DNA binding"/>
    <property type="evidence" value="ECO:0007669"/>
    <property type="project" value="UniProtKB-UniRule"/>
</dbReference>
<evidence type="ECO:0000256" key="7">
    <source>
        <dbReference type="SAM" id="MobiDB-lite"/>
    </source>
</evidence>
<dbReference type="InterPro" id="IPR017970">
    <property type="entry name" value="Homeobox_CS"/>
</dbReference>
<evidence type="ECO:0000256" key="3">
    <source>
        <dbReference type="ARBA" id="ARBA00023155"/>
    </source>
</evidence>